<gene>
    <name evidence="4" type="ordered locus">Calni_0472</name>
</gene>
<keyword evidence="1" id="KW-0175">Coiled coil</keyword>
<feature type="domain" description="M23ase beta-sheet core" evidence="3">
    <location>
        <begin position="215"/>
        <end position="309"/>
    </location>
</feature>
<accession>E4TEX9</accession>
<name>E4TEX9_CALNY</name>
<keyword evidence="2" id="KW-1133">Transmembrane helix</keyword>
<dbReference type="KEGG" id="cni:Calni_0472"/>
<dbReference type="HOGENOM" id="CLU_029425_2_4_0"/>
<dbReference type="PANTHER" id="PTHR21666:SF286">
    <property type="entry name" value="LIPOPROTEIN NLPD"/>
    <property type="match status" value="1"/>
</dbReference>
<evidence type="ECO:0000313" key="4">
    <source>
        <dbReference type="EMBL" id="ADR18385.1"/>
    </source>
</evidence>
<feature type="coiled-coil region" evidence="1">
    <location>
        <begin position="82"/>
        <end position="119"/>
    </location>
</feature>
<dbReference type="CDD" id="cd12797">
    <property type="entry name" value="M23_peptidase"/>
    <property type="match status" value="1"/>
</dbReference>
<dbReference type="Pfam" id="PF01551">
    <property type="entry name" value="Peptidase_M23"/>
    <property type="match status" value="1"/>
</dbReference>
<reference evidence="4 5" key="2">
    <citation type="journal article" date="2011" name="Stand. Genomic Sci.">
        <title>Complete genome sequence of Calditerrivibrio nitroreducens type strain (Yu37-1).</title>
        <authorList>
            <person name="Pitluck S."/>
            <person name="Sikorski J."/>
            <person name="Zeytun A."/>
            <person name="Lapidus A."/>
            <person name="Nolan M."/>
            <person name="Lucas S."/>
            <person name="Hammon N."/>
            <person name="Deshpande S."/>
            <person name="Cheng J.F."/>
            <person name="Tapia R."/>
            <person name="Han C."/>
            <person name="Goodwin L."/>
            <person name="Liolios K."/>
            <person name="Pagani I."/>
            <person name="Ivanova N."/>
            <person name="Mavromatis K."/>
            <person name="Pati A."/>
            <person name="Chen A."/>
            <person name="Palaniappan K."/>
            <person name="Hauser L."/>
            <person name="Chang Y.J."/>
            <person name="Jeffries C.D."/>
            <person name="Detter J.C."/>
            <person name="Brambilla E."/>
            <person name="Djao O.D."/>
            <person name="Rohde M."/>
            <person name="Spring S."/>
            <person name="Goker M."/>
            <person name="Woyke T."/>
            <person name="Bristow J."/>
            <person name="Eisen J.A."/>
            <person name="Markowitz V."/>
            <person name="Hugenholtz P."/>
            <person name="Kyrpides N.C."/>
            <person name="Klenk H.P."/>
            <person name="Land M."/>
        </authorList>
    </citation>
    <scope>NUCLEOTIDE SEQUENCE [LARGE SCALE GENOMIC DNA]</scope>
    <source>
        <strain evidence="5">DSM 19672 / NBRC 101217 / Yu37-1</strain>
    </source>
</reference>
<dbReference type="OrthoDB" id="9810477at2"/>
<dbReference type="InterPro" id="IPR011055">
    <property type="entry name" value="Dup_hybrid_motif"/>
</dbReference>
<dbReference type="GO" id="GO:0004222">
    <property type="term" value="F:metalloendopeptidase activity"/>
    <property type="evidence" value="ECO:0007669"/>
    <property type="project" value="TreeGrafter"/>
</dbReference>
<dbReference type="InterPro" id="IPR050570">
    <property type="entry name" value="Cell_wall_metabolism_enzyme"/>
</dbReference>
<dbReference type="SUPFAM" id="SSF51261">
    <property type="entry name" value="Duplicated hybrid motif"/>
    <property type="match status" value="1"/>
</dbReference>
<sequence>MFLKRYILKFLHFFKKKDEHVTVLIFKDSGLGEVKARNVHHSTLKAFVIGGLSFLLFAIISFVAASLLFKERMTALKYLAENQMLKLKISEYNKKLSEIEAKINYLQEYEQKIRGLSKELKISPKYLPQGGKETSLDSLSIEKKLSYKDVEQRLRDADAIKKQLEEKEKSMADLMDTLNAIKLVVDSTPTILPANGWISSYFGKRVSPFGRGIVFHEGIDISLRPGTPIRATAAGVVVYSGWQQGYGRLVVIDHGFGYKTKYAHNSALKVKVGQKVKRGTVVALSGSSGDSTGPHCHYEIVIGNTSVDPLKFMKSNRIASLYSGR</sequence>
<proteinExistence type="predicted"/>
<dbReference type="PANTHER" id="PTHR21666">
    <property type="entry name" value="PEPTIDASE-RELATED"/>
    <property type="match status" value="1"/>
</dbReference>
<reference key="1">
    <citation type="submission" date="2010-11" db="EMBL/GenBank/DDBJ databases">
        <title>The complete genome of chromosome of Calditerrivibrio nitroreducens DSM 19672.</title>
        <authorList>
            <consortium name="US DOE Joint Genome Institute (JGI-PGF)"/>
            <person name="Lucas S."/>
            <person name="Copeland A."/>
            <person name="Lapidus A."/>
            <person name="Bruce D."/>
            <person name="Goodwin L."/>
            <person name="Pitluck S."/>
            <person name="Kyrpides N."/>
            <person name="Mavromatis K."/>
            <person name="Ivanova N."/>
            <person name="Mikhailova N."/>
            <person name="Zeytun A."/>
            <person name="Brettin T."/>
            <person name="Detter J.C."/>
            <person name="Tapia R."/>
            <person name="Han C."/>
            <person name="Land M."/>
            <person name="Hauser L."/>
            <person name="Markowitz V."/>
            <person name="Cheng J.-F."/>
            <person name="Hugenholtz P."/>
            <person name="Woyke T."/>
            <person name="Wu D."/>
            <person name="Spring S."/>
            <person name="Schroeder M."/>
            <person name="Brambilla E."/>
            <person name="Klenk H.-P."/>
            <person name="Eisen J.A."/>
        </authorList>
    </citation>
    <scope>NUCLEOTIDE SEQUENCE [LARGE SCALE GENOMIC DNA]</scope>
    <source>
        <strain>DSM 19672</strain>
    </source>
</reference>
<evidence type="ECO:0000313" key="5">
    <source>
        <dbReference type="Proteomes" id="UP000007039"/>
    </source>
</evidence>
<keyword evidence="2" id="KW-0472">Membrane</keyword>
<dbReference type="eggNOG" id="COG0739">
    <property type="taxonomic scope" value="Bacteria"/>
</dbReference>
<evidence type="ECO:0000259" key="3">
    <source>
        <dbReference type="Pfam" id="PF01551"/>
    </source>
</evidence>
<dbReference type="FunFam" id="2.70.70.10:FF:000006">
    <property type="entry name" value="M23 family peptidase"/>
    <property type="match status" value="1"/>
</dbReference>
<dbReference type="Gene3D" id="2.70.70.10">
    <property type="entry name" value="Glucose Permease (Domain IIA)"/>
    <property type="match status" value="1"/>
</dbReference>
<dbReference type="Proteomes" id="UP000007039">
    <property type="component" value="Chromosome"/>
</dbReference>
<keyword evidence="5" id="KW-1185">Reference proteome</keyword>
<dbReference type="AlphaFoldDB" id="E4TEX9"/>
<organism evidence="4 5">
    <name type="scientific">Calditerrivibrio nitroreducens (strain DSM 19672 / NBRC 101217 / Yu37-1)</name>
    <dbReference type="NCBI Taxonomy" id="768670"/>
    <lineage>
        <taxon>Bacteria</taxon>
        <taxon>Pseudomonadati</taxon>
        <taxon>Deferribacterota</taxon>
        <taxon>Deferribacteres</taxon>
        <taxon>Deferribacterales</taxon>
        <taxon>Calditerrivibrionaceae</taxon>
    </lineage>
</organism>
<dbReference type="EMBL" id="CP002347">
    <property type="protein sequence ID" value="ADR18385.1"/>
    <property type="molecule type" value="Genomic_DNA"/>
</dbReference>
<dbReference type="eggNOG" id="COG0419">
    <property type="taxonomic scope" value="Bacteria"/>
</dbReference>
<dbReference type="InterPro" id="IPR016047">
    <property type="entry name" value="M23ase_b-sheet_dom"/>
</dbReference>
<evidence type="ECO:0000256" key="1">
    <source>
        <dbReference type="SAM" id="Coils"/>
    </source>
</evidence>
<feature type="coiled-coil region" evidence="1">
    <location>
        <begin position="147"/>
        <end position="177"/>
    </location>
</feature>
<feature type="transmembrane region" description="Helical" evidence="2">
    <location>
        <begin position="46"/>
        <end position="69"/>
    </location>
</feature>
<keyword evidence="2" id="KW-0812">Transmembrane</keyword>
<evidence type="ECO:0000256" key="2">
    <source>
        <dbReference type="SAM" id="Phobius"/>
    </source>
</evidence>
<protein>
    <submittedName>
        <fullName evidence="4">Peptidase M23</fullName>
    </submittedName>
</protein>
<dbReference type="STRING" id="768670.Calni_0472"/>